<protein>
    <recommendedName>
        <fullName evidence="2">DUF8054 domain-containing protein</fullName>
    </recommendedName>
</protein>
<feature type="region of interest" description="Disordered" evidence="1">
    <location>
        <begin position="59"/>
        <end position="93"/>
    </location>
</feature>
<accession>A0ABD5W006</accession>
<sequence length="128" mass="13743">MEPASSLLRRVPRVAYHTGTEASGADALTDIAVAGPCRVELYEVEIDALAEVHETTELAVEPGAPAEQLAGDPDLARRTRECAPTDQAVDPDHDAVSAFLDDEERIAEIKEAARAEAESRASDWGFDI</sequence>
<evidence type="ECO:0000256" key="1">
    <source>
        <dbReference type="SAM" id="MobiDB-lite"/>
    </source>
</evidence>
<organism evidence="3 4">
    <name type="scientific">Halovenus salina</name>
    <dbReference type="NCBI Taxonomy" id="1510225"/>
    <lineage>
        <taxon>Archaea</taxon>
        <taxon>Methanobacteriati</taxon>
        <taxon>Methanobacteriota</taxon>
        <taxon>Stenosarchaea group</taxon>
        <taxon>Halobacteria</taxon>
        <taxon>Halobacteriales</taxon>
        <taxon>Haloarculaceae</taxon>
        <taxon>Halovenus</taxon>
    </lineage>
</organism>
<keyword evidence="4" id="KW-1185">Reference proteome</keyword>
<evidence type="ECO:0000313" key="4">
    <source>
        <dbReference type="Proteomes" id="UP001596445"/>
    </source>
</evidence>
<name>A0ABD5W006_9EURY</name>
<feature type="compositionally biased region" description="Basic and acidic residues" evidence="1">
    <location>
        <begin position="74"/>
        <end position="83"/>
    </location>
</feature>
<comment type="caution">
    <text evidence="3">The sequence shown here is derived from an EMBL/GenBank/DDBJ whole genome shotgun (WGS) entry which is preliminary data.</text>
</comment>
<proteinExistence type="predicted"/>
<dbReference type="Proteomes" id="UP001596445">
    <property type="component" value="Unassembled WGS sequence"/>
</dbReference>
<dbReference type="Pfam" id="PF26239">
    <property type="entry name" value="DUF8054"/>
    <property type="match status" value="1"/>
</dbReference>
<dbReference type="AlphaFoldDB" id="A0ABD5W006"/>
<evidence type="ECO:0000259" key="2">
    <source>
        <dbReference type="Pfam" id="PF26239"/>
    </source>
</evidence>
<feature type="domain" description="DUF8054" evidence="2">
    <location>
        <begin position="11"/>
        <end position="126"/>
    </location>
</feature>
<reference evidence="3 4" key="1">
    <citation type="journal article" date="2019" name="Int. J. Syst. Evol. Microbiol.">
        <title>The Global Catalogue of Microorganisms (GCM) 10K type strain sequencing project: providing services to taxonomists for standard genome sequencing and annotation.</title>
        <authorList>
            <consortium name="The Broad Institute Genomics Platform"/>
            <consortium name="The Broad Institute Genome Sequencing Center for Infectious Disease"/>
            <person name="Wu L."/>
            <person name="Ma J."/>
        </authorList>
    </citation>
    <scope>NUCLEOTIDE SEQUENCE [LARGE SCALE GENOMIC DNA]</scope>
    <source>
        <strain evidence="3 4">JCM 30072</strain>
    </source>
</reference>
<evidence type="ECO:0000313" key="3">
    <source>
        <dbReference type="EMBL" id="MFC7058761.1"/>
    </source>
</evidence>
<gene>
    <name evidence="3" type="ORF">ACFQQG_11945</name>
</gene>
<dbReference type="InterPro" id="IPR058367">
    <property type="entry name" value="DUF8054"/>
</dbReference>
<dbReference type="RefSeq" id="WP_382185684.1">
    <property type="nucleotide sequence ID" value="NZ_JBHSZI010000001.1"/>
</dbReference>
<dbReference type="EMBL" id="JBHSZI010000001">
    <property type="protein sequence ID" value="MFC7058761.1"/>
    <property type="molecule type" value="Genomic_DNA"/>
</dbReference>